<evidence type="ECO:0000259" key="1">
    <source>
        <dbReference type="Pfam" id="PF00534"/>
    </source>
</evidence>
<dbReference type="Pfam" id="PF00534">
    <property type="entry name" value="Glycos_transf_1"/>
    <property type="match status" value="1"/>
</dbReference>
<comment type="caution">
    <text evidence="3">The sequence shown here is derived from an EMBL/GenBank/DDBJ whole genome shotgun (WGS) entry which is preliminary data.</text>
</comment>
<evidence type="ECO:0000313" key="3">
    <source>
        <dbReference type="EMBL" id="MBD3920168.1"/>
    </source>
</evidence>
<proteinExistence type="predicted"/>
<dbReference type="PANTHER" id="PTHR45947:SF3">
    <property type="entry name" value="SULFOQUINOVOSYL TRANSFERASE SQD2"/>
    <property type="match status" value="1"/>
</dbReference>
<dbReference type="Proteomes" id="UP000609346">
    <property type="component" value="Unassembled WGS sequence"/>
</dbReference>
<dbReference type="InterPro" id="IPR028098">
    <property type="entry name" value="Glyco_trans_4-like_N"/>
</dbReference>
<reference evidence="3 4" key="1">
    <citation type="submission" date="2020-09" db="EMBL/GenBank/DDBJ databases">
        <title>Paenibacillus sp. strain PR3 16S rRNA gene Genome sequencing and assembly.</title>
        <authorList>
            <person name="Kim J."/>
        </authorList>
    </citation>
    <scope>NUCLEOTIDE SEQUENCE [LARGE SCALE GENOMIC DNA]</scope>
    <source>
        <strain evidence="3 4">PR3</strain>
    </source>
</reference>
<protein>
    <submittedName>
        <fullName evidence="3">Glycosyltransferase family 1 protein</fullName>
    </submittedName>
</protein>
<dbReference type="SUPFAM" id="SSF53756">
    <property type="entry name" value="UDP-Glycosyltransferase/glycogen phosphorylase"/>
    <property type="match status" value="1"/>
</dbReference>
<keyword evidence="4" id="KW-1185">Reference proteome</keyword>
<feature type="domain" description="Glycosyltransferase subfamily 4-like N-terminal" evidence="2">
    <location>
        <begin position="14"/>
        <end position="183"/>
    </location>
</feature>
<name>A0ABR8MW25_9BACL</name>
<dbReference type="EMBL" id="JACXZA010000003">
    <property type="protein sequence ID" value="MBD3920168.1"/>
    <property type="molecule type" value="Genomic_DNA"/>
</dbReference>
<feature type="domain" description="Glycosyl transferase family 1" evidence="1">
    <location>
        <begin position="201"/>
        <end position="356"/>
    </location>
</feature>
<dbReference type="InterPro" id="IPR001296">
    <property type="entry name" value="Glyco_trans_1"/>
</dbReference>
<dbReference type="Pfam" id="PF13439">
    <property type="entry name" value="Glyco_transf_4"/>
    <property type="match status" value="1"/>
</dbReference>
<dbReference type="Gene3D" id="3.40.50.2000">
    <property type="entry name" value="Glycogen Phosphorylase B"/>
    <property type="match status" value="2"/>
</dbReference>
<sequence>MRLAIFTDTYEPEVNGVARTLGRWTDFLRRQGIEVMVFAPDPAMDNTSLQTSIQVQRFTSFPFFLYPECRLAVPNPVPVRRALQLFQPTLIHVATPFNMGLFGIHYAKKYRIPLVASYHTHFDRYLPYYNLQWMAKLLWRYLEWFHQECRMIFVPSPSTKAQLVGRGWRGERLDVWARGIKTDQFYPGVERTALQLPGPYAITSEQFVVLYVGRLSPEKDVGIAIDAFDKFRKSHPNAVMLIAGDGPSAGELEARCNREQLPIHFLGFQSLPALRELYAAADVFLFPSATETFGNVVLEAMACETAVVGARAGGVADTVTHGVNGLLCDPGSVDSFADALERLYQEPEERGRLAARGLAYSRNQSWDAIFGRLLSQFLEAESGNIGTIVQHIST</sequence>
<evidence type="ECO:0000259" key="2">
    <source>
        <dbReference type="Pfam" id="PF13439"/>
    </source>
</evidence>
<evidence type="ECO:0000313" key="4">
    <source>
        <dbReference type="Proteomes" id="UP000609346"/>
    </source>
</evidence>
<dbReference type="RefSeq" id="WP_191204409.1">
    <property type="nucleotide sequence ID" value="NZ_JACXZA010000003.1"/>
</dbReference>
<dbReference type="PANTHER" id="PTHR45947">
    <property type="entry name" value="SULFOQUINOVOSYL TRANSFERASE SQD2"/>
    <property type="match status" value="1"/>
</dbReference>
<dbReference type="InterPro" id="IPR050194">
    <property type="entry name" value="Glycosyltransferase_grp1"/>
</dbReference>
<dbReference type="CDD" id="cd03814">
    <property type="entry name" value="GT4-like"/>
    <property type="match status" value="1"/>
</dbReference>
<organism evidence="3 4">
    <name type="scientific">Paenibacillus terricola</name>
    <dbReference type="NCBI Taxonomy" id="2763503"/>
    <lineage>
        <taxon>Bacteria</taxon>
        <taxon>Bacillati</taxon>
        <taxon>Bacillota</taxon>
        <taxon>Bacilli</taxon>
        <taxon>Bacillales</taxon>
        <taxon>Paenibacillaceae</taxon>
        <taxon>Paenibacillus</taxon>
    </lineage>
</organism>
<accession>A0ABR8MW25</accession>
<gene>
    <name evidence="3" type="ORF">H8B09_15490</name>
</gene>